<keyword evidence="2" id="KW-1185">Reference proteome</keyword>
<dbReference type="AlphaFoldDB" id="A0A7W8QBN6"/>
<accession>A0A7W8QBN6</accession>
<gene>
    <name evidence="1" type="ORF">HDG40_005641</name>
</gene>
<protein>
    <submittedName>
        <fullName evidence="1">Uncharacterized protein</fullName>
    </submittedName>
</protein>
<reference evidence="1 2" key="1">
    <citation type="submission" date="2020-08" db="EMBL/GenBank/DDBJ databases">
        <title>Genomic Encyclopedia of Type Strains, Phase IV (KMG-V): Genome sequencing to study the core and pangenomes of soil and plant-associated prokaryotes.</title>
        <authorList>
            <person name="Whitman W."/>
        </authorList>
    </citation>
    <scope>NUCLEOTIDE SEQUENCE [LARGE SCALE GENOMIC DNA]</scope>
    <source>
        <strain evidence="1 2">JPY158</strain>
    </source>
</reference>
<sequence>MPLDDVLTSMRFDTSLLDDSIGRWLPQSTLGPCYNANGLYNPLSFTVRLSPQVHRLLDQLPLGTTVAANEYDWEVIQANSTYIHETIHWWQHIGSTVGLLLSLGFPAQEHINIERLKRLVHSIGPIKSIRKFDLLNSTSKHIDRAVRQDVNVVLNNWHDIEFAKLLMISPRHAERFVADPYFECVGHAYHIAWSSVIGLLAGSEDPTFDFLPDFRQWGREFERLKMQQEEGFYFGSPIRIAEIGLREIFEGQARFCQLQYLYAVSGGRFDLNVSRAAGMFGRVYVDAFQAFLSALGEPWPVSPYDPLVNLFLLVCDLAMNPGDGFPFDIGHFESFILSVDPGLRFTTLCWTIRDKHPELRSAVVSCSREEYEMASELLSRAIASPTPMEITSRVTQWSNEHTSCQALLREARELKFARHNVPVRLFFSEFLRFQQSKSLRPEYFCWPGYWSASVKGDADMESARQLFSAHEALFLDTVDGEVQPRVHHDKPGENVQGMFDEFFSWNAAYLLSRQWMVEEGPFDLDFDWLTTKWSRDDMEQWCSQIFKGSFGVKPGEFEVL</sequence>
<dbReference type="Proteomes" id="UP000592780">
    <property type="component" value="Unassembled WGS sequence"/>
</dbReference>
<evidence type="ECO:0000313" key="2">
    <source>
        <dbReference type="Proteomes" id="UP000592780"/>
    </source>
</evidence>
<organism evidence="1 2">
    <name type="scientific">Paraburkholderia atlantica</name>
    <dbReference type="NCBI Taxonomy" id="2654982"/>
    <lineage>
        <taxon>Bacteria</taxon>
        <taxon>Pseudomonadati</taxon>
        <taxon>Pseudomonadota</taxon>
        <taxon>Betaproteobacteria</taxon>
        <taxon>Burkholderiales</taxon>
        <taxon>Burkholderiaceae</taxon>
        <taxon>Paraburkholderia</taxon>
    </lineage>
</organism>
<dbReference type="RefSeq" id="WP_184132063.1">
    <property type="nucleotide sequence ID" value="NZ_JACHDD010000009.1"/>
</dbReference>
<evidence type="ECO:0000313" key="1">
    <source>
        <dbReference type="EMBL" id="MBB5427462.1"/>
    </source>
</evidence>
<name>A0A7W8QBN6_PARAM</name>
<dbReference type="EMBL" id="JACHDD010000009">
    <property type="protein sequence ID" value="MBB5427462.1"/>
    <property type="molecule type" value="Genomic_DNA"/>
</dbReference>
<proteinExistence type="predicted"/>
<comment type="caution">
    <text evidence="1">The sequence shown here is derived from an EMBL/GenBank/DDBJ whole genome shotgun (WGS) entry which is preliminary data.</text>
</comment>